<evidence type="ECO:0000256" key="10">
    <source>
        <dbReference type="SAM" id="Coils"/>
    </source>
</evidence>
<dbReference type="Gene3D" id="6.10.340.10">
    <property type="match status" value="1"/>
</dbReference>
<dbReference type="SUPFAM" id="SSF58104">
    <property type="entry name" value="Methyl-accepting chemotaxis protein (MCP) signaling domain"/>
    <property type="match status" value="1"/>
</dbReference>
<keyword evidence="3" id="KW-0145">Chemotaxis</keyword>
<evidence type="ECO:0000256" key="3">
    <source>
        <dbReference type="ARBA" id="ARBA00022500"/>
    </source>
</evidence>
<keyword evidence="2" id="KW-1003">Cell membrane</keyword>
<dbReference type="PROSITE" id="PS50111">
    <property type="entry name" value="CHEMOTAXIS_TRANSDUC_2"/>
    <property type="match status" value="1"/>
</dbReference>
<gene>
    <name evidence="14" type="ordered locus">Clocel_2173</name>
</gene>
<evidence type="ECO:0000256" key="4">
    <source>
        <dbReference type="ARBA" id="ARBA00022692"/>
    </source>
</evidence>
<dbReference type="SUPFAM" id="SSF103190">
    <property type="entry name" value="Sensory domain-like"/>
    <property type="match status" value="1"/>
</dbReference>
<accession>D9SN50</accession>
<evidence type="ECO:0000256" key="9">
    <source>
        <dbReference type="PROSITE-ProRule" id="PRU00284"/>
    </source>
</evidence>
<comment type="similarity">
    <text evidence="8">Belongs to the methyl-accepting chemotaxis (MCP) protein family.</text>
</comment>
<dbReference type="InterPro" id="IPR033479">
    <property type="entry name" value="dCache_1"/>
</dbReference>
<dbReference type="PANTHER" id="PTHR32089">
    <property type="entry name" value="METHYL-ACCEPTING CHEMOTAXIS PROTEIN MCPB"/>
    <property type="match status" value="1"/>
</dbReference>
<dbReference type="EMBL" id="CP002160">
    <property type="protein sequence ID" value="ADL51916.1"/>
    <property type="molecule type" value="Genomic_DNA"/>
</dbReference>
<comment type="subcellular location">
    <subcellularLocation>
        <location evidence="1">Cell membrane</location>
        <topology evidence="1">Multi-pass membrane protein</topology>
    </subcellularLocation>
</comment>
<dbReference type="Gene3D" id="3.30.450.20">
    <property type="entry name" value="PAS domain"/>
    <property type="match status" value="1"/>
</dbReference>
<keyword evidence="6 11" id="KW-0472">Membrane</keyword>
<dbReference type="CDD" id="cd12912">
    <property type="entry name" value="PDC2_MCP_like"/>
    <property type="match status" value="1"/>
</dbReference>
<evidence type="ECO:0000256" key="1">
    <source>
        <dbReference type="ARBA" id="ARBA00004651"/>
    </source>
</evidence>
<evidence type="ECO:0000256" key="8">
    <source>
        <dbReference type="ARBA" id="ARBA00029447"/>
    </source>
</evidence>
<dbReference type="HOGENOM" id="CLU_000445_107_19_9"/>
<evidence type="ECO:0000256" key="6">
    <source>
        <dbReference type="ARBA" id="ARBA00023136"/>
    </source>
</evidence>
<evidence type="ECO:0000256" key="11">
    <source>
        <dbReference type="SAM" id="Phobius"/>
    </source>
</evidence>
<feature type="domain" description="Methyl-accepting transducer" evidence="12">
    <location>
        <begin position="333"/>
        <end position="590"/>
    </location>
</feature>
<dbReference type="STRING" id="573061.Clocel_2173"/>
<dbReference type="AlphaFoldDB" id="D9SN50"/>
<dbReference type="OrthoDB" id="597657at2"/>
<dbReference type="Pfam" id="PF02743">
    <property type="entry name" value="dCache_1"/>
    <property type="match status" value="1"/>
</dbReference>
<dbReference type="RefSeq" id="WP_010076864.1">
    <property type="nucleotide sequence ID" value="NC_014393.1"/>
</dbReference>
<dbReference type="Gene3D" id="1.10.287.950">
    <property type="entry name" value="Methyl-accepting chemotaxis protein"/>
    <property type="match status" value="1"/>
</dbReference>
<evidence type="ECO:0000313" key="15">
    <source>
        <dbReference type="Proteomes" id="UP000002730"/>
    </source>
</evidence>
<dbReference type="SMART" id="SM00304">
    <property type="entry name" value="HAMP"/>
    <property type="match status" value="2"/>
</dbReference>
<proteinExistence type="inferred from homology"/>
<feature type="transmembrane region" description="Helical" evidence="11">
    <location>
        <begin position="7"/>
        <end position="27"/>
    </location>
</feature>
<dbReference type="CDD" id="cd06225">
    <property type="entry name" value="HAMP"/>
    <property type="match status" value="1"/>
</dbReference>
<sequence length="620" mass="67650">MKIKTKILTLSASILIIPMVLLLIVSISNFSVELKKQIMTSAQSNLKIAKYTMERFCKSYDEILSSLNTVDKSTLDKINDKYEGIDKIYLLDKTNSNYKAIKDSKETKWFDLDNKDYVTVAKAVYNDKGEFLDVAAIDISLDTIGKIVKNLDLGNGAYYMLTDENKILIYHSTKEKIGTELSTEAIKQKAYSTTDNGYVEYNYQGEDKVGFYATIADTNWRIVGAVSLTVLDSTVNKVLTVVSVIGIIIALIAGSISIIFAKKLVNPIVQVSKELQSVAGGDFTIKSEVKSKDETSLLAKAVNDMTSNLSVLFNDISDAALKVSESSDTLSFSANEMTTITNQVSHAVYEISNTSTNQAHDTQNGYDKASTLAESINNLTSAIEEMEKEIIECNSLSGSGMSSIIEVATKANENDEAVSKVNEAVVEVDSSAKQINVIVNAITSIAEQTNLLALNASIEAARAGEAGKGFSVVADEIRKLAEESATASNTIRELIQNIQHHSDNAVNAIKISKNIATTQNVIVDTAKDAFTKISNSLDSLIDWVGKINILDKDMIEKKDLIVSSMENLSASAQQTAAATEEVSASMEENTESMQEVATVAETLNKLSQRLKKDIEVFKFR</sequence>
<keyword evidence="4 11" id="KW-0812">Transmembrane</keyword>
<dbReference type="GO" id="GO:0007165">
    <property type="term" value="P:signal transduction"/>
    <property type="evidence" value="ECO:0007669"/>
    <property type="project" value="UniProtKB-KW"/>
</dbReference>
<dbReference type="InterPro" id="IPR003660">
    <property type="entry name" value="HAMP_dom"/>
</dbReference>
<dbReference type="InterPro" id="IPR029151">
    <property type="entry name" value="Sensor-like_sf"/>
</dbReference>
<evidence type="ECO:0000256" key="2">
    <source>
        <dbReference type="ARBA" id="ARBA00022475"/>
    </source>
</evidence>
<protein>
    <submittedName>
        <fullName evidence="14">Methyl-accepting chemotaxis sensory transducer with Cache sensor</fullName>
    </submittedName>
</protein>
<evidence type="ECO:0000313" key="14">
    <source>
        <dbReference type="EMBL" id="ADL51916.1"/>
    </source>
</evidence>
<dbReference type="Pfam" id="PF00015">
    <property type="entry name" value="MCPsignal"/>
    <property type="match status" value="1"/>
</dbReference>
<organism evidence="14 15">
    <name type="scientific">Clostridium cellulovorans (strain ATCC 35296 / DSM 3052 / OCM 3 / 743B)</name>
    <dbReference type="NCBI Taxonomy" id="573061"/>
    <lineage>
        <taxon>Bacteria</taxon>
        <taxon>Bacillati</taxon>
        <taxon>Bacillota</taxon>
        <taxon>Clostridia</taxon>
        <taxon>Eubacteriales</taxon>
        <taxon>Clostridiaceae</taxon>
        <taxon>Clostridium</taxon>
    </lineage>
</organism>
<evidence type="ECO:0000259" key="13">
    <source>
        <dbReference type="PROSITE" id="PS50885"/>
    </source>
</evidence>
<dbReference type="PROSITE" id="PS50885">
    <property type="entry name" value="HAMP"/>
    <property type="match status" value="1"/>
</dbReference>
<keyword evidence="7 9" id="KW-0807">Transducer</keyword>
<dbReference type="PANTHER" id="PTHR32089:SF112">
    <property type="entry name" value="LYSOZYME-LIKE PROTEIN-RELATED"/>
    <property type="match status" value="1"/>
</dbReference>
<dbReference type="eggNOG" id="COG0840">
    <property type="taxonomic scope" value="Bacteria"/>
</dbReference>
<dbReference type="KEGG" id="ccb:Clocel_2173"/>
<keyword evidence="15" id="KW-1185">Reference proteome</keyword>
<dbReference type="Proteomes" id="UP000002730">
    <property type="component" value="Chromosome"/>
</dbReference>
<feature type="transmembrane region" description="Helical" evidence="11">
    <location>
        <begin position="238"/>
        <end position="261"/>
    </location>
</feature>
<evidence type="ECO:0000259" key="12">
    <source>
        <dbReference type="PROSITE" id="PS50111"/>
    </source>
</evidence>
<dbReference type="Pfam" id="PF00672">
    <property type="entry name" value="HAMP"/>
    <property type="match status" value="1"/>
</dbReference>
<reference evidence="14 15" key="1">
    <citation type="submission" date="2010-08" db="EMBL/GenBank/DDBJ databases">
        <title>Complete sequence of Clostridium cellulovorans 743B.</title>
        <authorList>
            <consortium name="US DOE Joint Genome Institute"/>
            <person name="Lucas S."/>
            <person name="Copeland A."/>
            <person name="Lapidus A."/>
            <person name="Cheng J.-F."/>
            <person name="Bruce D."/>
            <person name="Goodwin L."/>
            <person name="Pitluck S."/>
            <person name="Chertkov O."/>
            <person name="Detter J.C."/>
            <person name="Han C."/>
            <person name="Tapia R."/>
            <person name="Land M."/>
            <person name="Hauser L."/>
            <person name="Chang Y.-J."/>
            <person name="Jeffries C."/>
            <person name="Kyrpides N."/>
            <person name="Ivanova N."/>
            <person name="Mikhailova N."/>
            <person name="Hemme C.L."/>
            <person name="Woyke T."/>
        </authorList>
    </citation>
    <scope>NUCLEOTIDE SEQUENCE [LARGE SCALE GENOMIC DNA]</scope>
    <source>
        <strain evidence="15">ATCC 35296 / DSM 3052 / OCM 3 / 743B</strain>
    </source>
</reference>
<dbReference type="GO" id="GO:0006935">
    <property type="term" value="P:chemotaxis"/>
    <property type="evidence" value="ECO:0007669"/>
    <property type="project" value="UniProtKB-KW"/>
</dbReference>
<keyword evidence="10" id="KW-0175">Coiled coil</keyword>
<name>D9SN50_CLOC7</name>
<feature type="domain" description="HAMP" evidence="13">
    <location>
        <begin position="262"/>
        <end position="314"/>
    </location>
</feature>
<evidence type="ECO:0000256" key="5">
    <source>
        <dbReference type="ARBA" id="ARBA00022989"/>
    </source>
</evidence>
<feature type="coiled-coil region" evidence="10">
    <location>
        <begin position="369"/>
        <end position="396"/>
    </location>
</feature>
<dbReference type="GO" id="GO:0005886">
    <property type="term" value="C:plasma membrane"/>
    <property type="evidence" value="ECO:0007669"/>
    <property type="project" value="UniProtKB-SubCell"/>
</dbReference>
<keyword evidence="5 11" id="KW-1133">Transmembrane helix</keyword>
<dbReference type="InterPro" id="IPR004089">
    <property type="entry name" value="MCPsignal_dom"/>
</dbReference>
<dbReference type="SMART" id="SM00283">
    <property type="entry name" value="MA"/>
    <property type="match status" value="1"/>
</dbReference>
<evidence type="ECO:0000256" key="7">
    <source>
        <dbReference type="ARBA" id="ARBA00023224"/>
    </source>
</evidence>